<gene>
    <name evidence="2" type="ORF">BG262_02820</name>
</gene>
<proteinExistence type="predicted"/>
<evidence type="ECO:0000256" key="1">
    <source>
        <dbReference type="SAM" id="MobiDB-lite"/>
    </source>
</evidence>
<dbReference type="Proteomes" id="UP000177273">
    <property type="component" value="Unassembled WGS sequence"/>
</dbReference>
<organism evidence="2 3">
    <name type="scientific">Floricoccus penangensis</name>
    <dbReference type="NCBI Taxonomy" id="1859475"/>
    <lineage>
        <taxon>Bacteria</taxon>
        <taxon>Bacillati</taxon>
        <taxon>Bacillota</taxon>
        <taxon>Bacilli</taxon>
        <taxon>Lactobacillales</taxon>
        <taxon>Streptococcaceae</taxon>
        <taxon>Floricoccus</taxon>
    </lineage>
</organism>
<feature type="region of interest" description="Disordered" evidence="1">
    <location>
        <begin position="71"/>
        <end position="91"/>
    </location>
</feature>
<keyword evidence="3" id="KW-1185">Reference proteome</keyword>
<reference evidence="3" key="1">
    <citation type="submission" date="2016-09" db="EMBL/GenBank/DDBJ databases">
        <title>Draft genome sequence of a novel species of the family Streptococcaceae isolated from flowers.</title>
        <authorList>
            <person name="Chuah L.-O."/>
            <person name="Yap K.-P."/>
            <person name="Thong K.L."/>
            <person name="Liong M.T."/>
            <person name="Ahmad R."/>
            <person name="Rusul G."/>
        </authorList>
    </citation>
    <scope>NUCLEOTIDE SEQUENCE [LARGE SCALE GENOMIC DNA]</scope>
    <source>
        <strain evidence="3">HibF3</strain>
    </source>
</reference>
<dbReference type="RefSeq" id="WP_070787880.1">
    <property type="nucleotide sequence ID" value="NZ_MKIQ01000027.1"/>
</dbReference>
<evidence type="ECO:0000313" key="2">
    <source>
        <dbReference type="EMBL" id="OFI46747.1"/>
    </source>
</evidence>
<dbReference type="AlphaFoldDB" id="A0A9Q5NZT7"/>
<sequence>MAKYKFLKGELHSNAETLALDTPTWAERVYNVFPKNGESENEDGTKLLVHSVNGDAFLLLDINPESDKLGEKPQCNNAFECPPTTEKKAGE</sequence>
<protein>
    <submittedName>
        <fullName evidence="2">Uncharacterized protein</fullName>
    </submittedName>
</protein>
<accession>A0A9Q5NZT7</accession>
<evidence type="ECO:0000313" key="3">
    <source>
        <dbReference type="Proteomes" id="UP000177273"/>
    </source>
</evidence>
<name>A0A9Q5NZT7_9LACT</name>
<dbReference type="EMBL" id="MKIQ01000027">
    <property type="protein sequence ID" value="OFI46747.1"/>
    <property type="molecule type" value="Genomic_DNA"/>
</dbReference>
<comment type="caution">
    <text evidence="2">The sequence shown here is derived from an EMBL/GenBank/DDBJ whole genome shotgun (WGS) entry which is preliminary data.</text>
</comment>